<reference evidence="2" key="1">
    <citation type="journal article" date="2018" name="Genome Biol.">
        <title>SKESA: strategic k-mer extension for scrupulous assemblies.</title>
        <authorList>
            <person name="Souvorov A."/>
            <person name="Agarwala R."/>
            <person name="Lipman D.J."/>
        </authorList>
    </citation>
    <scope>NUCLEOTIDE SEQUENCE</scope>
    <source>
        <strain evidence="2">L02319-16</strain>
    </source>
</reference>
<name>A0A706HYW8_SALTM</name>
<comment type="caution">
    <text evidence="2">The sequence shown here is derived from an EMBL/GenBank/DDBJ whole genome shotgun (WGS) entry which is preliminary data.</text>
</comment>
<feature type="non-terminal residue" evidence="2">
    <location>
        <position position="153"/>
    </location>
</feature>
<dbReference type="AlphaFoldDB" id="A0A706HYW8"/>
<dbReference type="InterPro" id="IPR043129">
    <property type="entry name" value="ATPase_NBD"/>
</dbReference>
<evidence type="ECO:0000259" key="1">
    <source>
        <dbReference type="Pfam" id="PF06406"/>
    </source>
</evidence>
<accession>A0A706HYW8</accession>
<dbReference type="Pfam" id="PF06406">
    <property type="entry name" value="StbA_N"/>
    <property type="match status" value="1"/>
</dbReference>
<dbReference type="EMBL" id="DAANCL010000029">
    <property type="protein sequence ID" value="HAC9263202.1"/>
    <property type="molecule type" value="Genomic_DNA"/>
</dbReference>
<gene>
    <name evidence="2" type="ORF">G0J81_22310</name>
</gene>
<dbReference type="SUPFAM" id="SSF53067">
    <property type="entry name" value="Actin-like ATPase domain"/>
    <property type="match status" value="1"/>
</dbReference>
<organism evidence="2">
    <name type="scientific">Salmonella typhimurium</name>
    <dbReference type="NCBI Taxonomy" id="90371"/>
    <lineage>
        <taxon>Bacteria</taxon>
        <taxon>Pseudomonadati</taxon>
        <taxon>Pseudomonadota</taxon>
        <taxon>Gammaproteobacteria</taxon>
        <taxon>Enterobacterales</taxon>
        <taxon>Enterobacteriaceae</taxon>
        <taxon>Salmonella</taxon>
    </lineage>
</organism>
<dbReference type="InterPro" id="IPR009440">
    <property type="entry name" value="ParM/StbA_N"/>
</dbReference>
<reference evidence="2" key="2">
    <citation type="submission" date="2019-01" db="EMBL/GenBank/DDBJ databases">
        <authorList>
            <consortium name="NCBI Pathogen Detection Project"/>
        </authorList>
    </citation>
    <scope>NUCLEOTIDE SEQUENCE</scope>
    <source>
        <strain evidence="2">L02319-16</strain>
    </source>
</reference>
<feature type="domain" description="Plasmid segregation protein ParM/StbA N-terminal" evidence="1">
    <location>
        <begin position="22"/>
        <end position="153"/>
    </location>
</feature>
<evidence type="ECO:0000313" key="2">
    <source>
        <dbReference type="EMBL" id="HAC9263202.1"/>
    </source>
</evidence>
<protein>
    <submittedName>
        <fullName evidence="2">StbA family protein</fullName>
    </submittedName>
</protein>
<dbReference type="Gene3D" id="3.30.420.40">
    <property type="match status" value="1"/>
</dbReference>
<sequence>MAELLKSESPVSQSLQDITEALKIVVDDGSKAAKLVCLNERNELVPLLTQNSFVPDFRVRHEGLNPFNYLIDGLERFSHHSESSNSLESTDVSHQYDEISRLNVHHALHASGLVPQDVHLFVTLPLSQFYTALGETNIENIQRKKDNLMKPVE</sequence>
<proteinExistence type="predicted"/>